<dbReference type="KEGG" id="dcr:108192984"/>
<name>A0A164UUE6_DAUCS</name>
<dbReference type="InterPro" id="IPR054694">
    <property type="entry name" value="Parkin-like_IBR"/>
</dbReference>
<keyword evidence="9" id="KW-0677">Repeat</keyword>
<dbReference type="Pfam" id="PF21235">
    <property type="entry name" value="UBA_ARI1"/>
    <property type="match status" value="1"/>
</dbReference>
<accession>A0A164UUE6</accession>
<evidence type="ECO:0000256" key="6">
    <source>
        <dbReference type="ARBA" id="ARBA00012251"/>
    </source>
</evidence>
<dbReference type="InterPro" id="IPR013083">
    <property type="entry name" value="Znf_RING/FYVE/PHD"/>
</dbReference>
<dbReference type="Pfam" id="PF19422">
    <property type="entry name" value="Ariadne"/>
    <property type="match status" value="1"/>
</dbReference>
<keyword evidence="8" id="KW-0479">Metal-binding</keyword>
<evidence type="ECO:0000313" key="18">
    <source>
        <dbReference type="EMBL" id="WOH03352.1"/>
    </source>
</evidence>
<organism evidence="18 19">
    <name type="scientific">Daucus carota subsp. sativus</name>
    <name type="common">Carrot</name>
    <dbReference type="NCBI Taxonomy" id="79200"/>
    <lineage>
        <taxon>Eukaryota</taxon>
        <taxon>Viridiplantae</taxon>
        <taxon>Streptophyta</taxon>
        <taxon>Embryophyta</taxon>
        <taxon>Tracheophyta</taxon>
        <taxon>Spermatophyta</taxon>
        <taxon>Magnoliopsida</taxon>
        <taxon>eudicotyledons</taxon>
        <taxon>Gunneridae</taxon>
        <taxon>Pentapetalae</taxon>
        <taxon>asterids</taxon>
        <taxon>campanulids</taxon>
        <taxon>Apiales</taxon>
        <taxon>Apiaceae</taxon>
        <taxon>Apioideae</taxon>
        <taxon>Scandiceae</taxon>
        <taxon>Daucinae</taxon>
        <taxon>Daucus</taxon>
        <taxon>Daucus sect. Daucus</taxon>
    </lineage>
</organism>
<comment type="similarity">
    <text evidence="5">Belongs to the RBR family. Ariadne subfamily.</text>
</comment>
<dbReference type="GO" id="GO:0061630">
    <property type="term" value="F:ubiquitin protein ligase activity"/>
    <property type="evidence" value="ECO:0007669"/>
    <property type="project" value="UniProtKB-EC"/>
</dbReference>
<comment type="cofactor">
    <cofactor evidence="2">
        <name>Zn(2+)</name>
        <dbReference type="ChEBI" id="CHEBI:29105"/>
    </cofactor>
</comment>
<feature type="domain" description="CCHC-type" evidence="15">
    <location>
        <begin position="244"/>
        <end position="257"/>
    </location>
</feature>
<feature type="compositionally biased region" description="Low complexity" evidence="14">
    <location>
        <begin position="17"/>
        <end position="26"/>
    </location>
</feature>
<evidence type="ECO:0000256" key="7">
    <source>
        <dbReference type="ARBA" id="ARBA00022679"/>
    </source>
</evidence>
<dbReference type="Gramene" id="KZM89375">
    <property type="protein sequence ID" value="KZM89375"/>
    <property type="gene ID" value="DCAR_023262"/>
</dbReference>
<keyword evidence="11" id="KW-0833">Ubl conjugation pathway</keyword>
<comment type="function">
    <text evidence="3">Might act as an E3 ubiquitin-protein ligase, or as part of E3 complex, which accepts ubiquitin from specific E2 ubiquitin-conjugating enzymes and then transfers it to substrates.</text>
</comment>
<dbReference type="InterPro" id="IPR002867">
    <property type="entry name" value="IBR_dom"/>
</dbReference>
<feature type="domain" description="RING-type" evidence="16">
    <location>
        <begin position="117"/>
        <end position="330"/>
    </location>
</feature>
<gene>
    <name evidence="17" type="ORF">DCAR_0622671</name>
    <name evidence="18" type="ORF">DCAR_0622749</name>
</gene>
<evidence type="ECO:0000256" key="1">
    <source>
        <dbReference type="ARBA" id="ARBA00001798"/>
    </source>
</evidence>
<dbReference type="EC" id="2.3.2.31" evidence="6"/>
<dbReference type="FunFam" id="1.20.120.1750:FF:000027">
    <property type="entry name" value="RBR-type E3 ubiquitin transferase"/>
    <property type="match status" value="1"/>
</dbReference>
<dbReference type="GO" id="GO:0008270">
    <property type="term" value="F:zinc ion binding"/>
    <property type="evidence" value="ECO:0007669"/>
    <property type="project" value="UniProtKB-KW"/>
</dbReference>
<dbReference type="InterPro" id="IPR044066">
    <property type="entry name" value="TRIAD_supradom"/>
</dbReference>
<feature type="compositionally biased region" description="Acidic residues" evidence="14">
    <location>
        <begin position="1"/>
        <end position="16"/>
    </location>
</feature>
<dbReference type="SUPFAM" id="SSF57850">
    <property type="entry name" value="RING/U-box"/>
    <property type="match status" value="3"/>
</dbReference>
<reference evidence="18" key="1">
    <citation type="journal article" date="2016" name="Nat. Genet.">
        <title>A high-quality carrot genome assembly provides new insights into carotenoid accumulation and asterid genome evolution.</title>
        <authorList>
            <person name="Iorizzo M."/>
            <person name="Ellison S."/>
            <person name="Senalik D."/>
            <person name="Zeng P."/>
            <person name="Satapoomin P."/>
            <person name="Huang J."/>
            <person name="Bowman M."/>
            <person name="Iovene M."/>
            <person name="Sanseverino W."/>
            <person name="Cavagnaro P."/>
            <person name="Yildiz M."/>
            <person name="Macko-Podgorni A."/>
            <person name="Moranska E."/>
            <person name="Grzebelus E."/>
            <person name="Grzebelus D."/>
            <person name="Ashrafi H."/>
            <person name="Zheng Z."/>
            <person name="Cheng S."/>
            <person name="Spooner D."/>
            <person name="Van Deynze A."/>
            <person name="Simon P."/>
        </authorList>
    </citation>
    <scope>NUCLEOTIDE SEQUENCE</scope>
    <source>
        <tissue evidence="18">Leaf</tissue>
    </source>
</reference>
<evidence type="ECO:0000259" key="16">
    <source>
        <dbReference type="PROSITE" id="PS51873"/>
    </source>
</evidence>
<keyword evidence="19" id="KW-1185">Reference proteome</keyword>
<keyword evidence="7" id="KW-0808">Transferase</keyword>
<dbReference type="GO" id="GO:0016567">
    <property type="term" value="P:protein ubiquitination"/>
    <property type="evidence" value="ECO:0007669"/>
    <property type="project" value="UniProtKB-UniPathway"/>
</dbReference>
<dbReference type="Gene3D" id="3.30.40.10">
    <property type="entry name" value="Zinc/RING finger domain, C3HC4 (zinc finger)"/>
    <property type="match status" value="1"/>
</dbReference>
<dbReference type="Gene3D" id="1.20.120.1750">
    <property type="match status" value="1"/>
</dbReference>
<dbReference type="Pfam" id="PF22605">
    <property type="entry name" value="IBR_2"/>
    <property type="match status" value="1"/>
</dbReference>
<dbReference type="EMBL" id="CP093348">
    <property type="protein sequence ID" value="WOH03352.1"/>
    <property type="molecule type" value="Genomic_DNA"/>
</dbReference>
<dbReference type="PROSITE" id="PS51873">
    <property type="entry name" value="TRIAD"/>
    <property type="match status" value="1"/>
</dbReference>
<evidence type="ECO:0000256" key="13">
    <source>
        <dbReference type="PROSITE-ProRule" id="PRU00047"/>
    </source>
</evidence>
<evidence type="ECO:0000256" key="12">
    <source>
        <dbReference type="ARBA" id="ARBA00022833"/>
    </source>
</evidence>
<dbReference type="InterPro" id="IPR045840">
    <property type="entry name" value="Ariadne"/>
</dbReference>
<evidence type="ECO:0000259" key="15">
    <source>
        <dbReference type="PROSITE" id="PS50158"/>
    </source>
</evidence>
<sequence>MDTEDDTFSDDHDVSDDVVSSDSDFTPETNSGDHREKSYKVLSEEDIKRIQDDRIERVTTSLYVSSGVARVLLNKFKWNVNELQESWFTDEGKTRKDVGLAESRKKHVGTKKIEKLDQLNCSICFEDFVCDVRVDNCVLCDHQYCNCCWNGYISNAISEGSGCLSLRCPDPDCDVVVTDELVSVIVGGDDKLRYERLCVRAYVEGNEKVKWCPGPDCGFAVEYDDVVGSGEGYDVVCGCGYCFCCNCGEDGHRPVDCETVAKWVEKNNAESENTTWILVYTKPCPKCRRPIEKNDGCMHMTCRKPCGYSFCWVCLDDWGKHAYNSCNSYAGRVVKENNDEERVKQRARISLERYTHYFERWAANNKSMKKSFADLQRMRDENHDVLLAKHAQSSSQLKFVLDAWTQIVECRRVLKWTYAYGYYLPEDNIAKTKLFEYLQGEAEAALENLHHCAEKELTEFLRDGTTAEFNTTFREKLANLTSVTKTYFANLVEALENGLADVDSGSANKKLKTGSSSN</sequence>
<protein>
    <recommendedName>
        <fullName evidence="6">RBR-type E3 ubiquitin transferase</fullName>
        <ecNumber evidence="6">2.3.2.31</ecNumber>
    </recommendedName>
</protein>
<evidence type="ECO:0000256" key="9">
    <source>
        <dbReference type="ARBA" id="ARBA00022737"/>
    </source>
</evidence>
<evidence type="ECO:0000256" key="10">
    <source>
        <dbReference type="ARBA" id="ARBA00022771"/>
    </source>
</evidence>
<evidence type="ECO:0000256" key="11">
    <source>
        <dbReference type="ARBA" id="ARBA00022786"/>
    </source>
</evidence>
<dbReference type="FunFam" id="3.30.40.10:FF:000019">
    <property type="entry name" value="RBR-type E3 ubiquitin transferase"/>
    <property type="match status" value="1"/>
</dbReference>
<feature type="region of interest" description="Disordered" evidence="14">
    <location>
        <begin position="1"/>
        <end position="38"/>
    </location>
</feature>
<keyword evidence="12" id="KW-0862">Zinc</keyword>
<comment type="catalytic activity">
    <reaction evidence="1">
        <text>[E2 ubiquitin-conjugating enzyme]-S-ubiquitinyl-L-cysteine + [acceptor protein]-L-lysine = [E2 ubiquitin-conjugating enzyme]-L-cysteine + [acceptor protein]-N(6)-ubiquitinyl-L-lysine.</text>
        <dbReference type="EC" id="2.3.2.31"/>
    </reaction>
</comment>
<evidence type="ECO:0000313" key="19">
    <source>
        <dbReference type="Proteomes" id="UP000077755"/>
    </source>
</evidence>
<dbReference type="AlphaFoldDB" id="A0A164UUE6"/>
<dbReference type="EMBL" id="CP093348">
    <property type="protein sequence ID" value="WOH03275.1"/>
    <property type="molecule type" value="Genomic_DNA"/>
</dbReference>
<dbReference type="PROSITE" id="PS50158">
    <property type="entry name" value="ZF_CCHC"/>
    <property type="match status" value="1"/>
</dbReference>
<dbReference type="CDD" id="cd20346">
    <property type="entry name" value="BRcat_RBR_ANKIB1"/>
    <property type="match status" value="1"/>
</dbReference>
<keyword evidence="10 13" id="KW-0863">Zinc-finger</keyword>
<evidence type="ECO:0000256" key="5">
    <source>
        <dbReference type="ARBA" id="ARBA00005884"/>
    </source>
</evidence>
<comment type="pathway">
    <text evidence="4">Protein modification; protein ubiquitination.</text>
</comment>
<proteinExistence type="inferred from homology"/>
<reference evidence="18" key="2">
    <citation type="submission" date="2022-03" db="EMBL/GenBank/DDBJ databases">
        <title>Draft title - Genomic analysis of global carrot germplasm unveils the trajectory of domestication and the origin of high carotenoid orange carrot.</title>
        <authorList>
            <person name="Iorizzo M."/>
            <person name="Ellison S."/>
            <person name="Senalik D."/>
            <person name="Macko-Podgorni A."/>
            <person name="Grzebelus D."/>
            <person name="Bostan H."/>
            <person name="Rolling W."/>
            <person name="Curaba J."/>
            <person name="Simon P."/>
        </authorList>
    </citation>
    <scope>NUCLEOTIDE SEQUENCE</scope>
    <source>
        <tissue evidence="18">Leaf</tissue>
    </source>
</reference>
<evidence type="ECO:0000256" key="4">
    <source>
        <dbReference type="ARBA" id="ARBA00004906"/>
    </source>
</evidence>
<dbReference type="InterPro" id="IPR048962">
    <property type="entry name" value="ARIH1-like_UBL"/>
</dbReference>
<evidence type="ECO:0000256" key="3">
    <source>
        <dbReference type="ARBA" id="ARBA00003976"/>
    </source>
</evidence>
<evidence type="ECO:0000313" key="17">
    <source>
        <dbReference type="EMBL" id="WOH03275.1"/>
    </source>
</evidence>
<dbReference type="InterPro" id="IPR001878">
    <property type="entry name" value="Znf_CCHC"/>
</dbReference>
<dbReference type="InterPro" id="IPR031127">
    <property type="entry name" value="E3_UB_ligase_RBR"/>
</dbReference>
<dbReference type="PANTHER" id="PTHR11685">
    <property type="entry name" value="RBR FAMILY RING FINGER AND IBR DOMAIN-CONTAINING"/>
    <property type="match status" value="1"/>
</dbReference>
<evidence type="ECO:0000256" key="2">
    <source>
        <dbReference type="ARBA" id="ARBA00001947"/>
    </source>
</evidence>
<dbReference type="SMART" id="SM00647">
    <property type="entry name" value="IBR"/>
    <property type="match status" value="2"/>
</dbReference>
<evidence type="ECO:0000256" key="14">
    <source>
        <dbReference type="SAM" id="MobiDB-lite"/>
    </source>
</evidence>
<dbReference type="Proteomes" id="UP000077755">
    <property type="component" value="Chromosome 6"/>
</dbReference>
<dbReference type="OrthoDB" id="10009520at2759"/>
<dbReference type="GO" id="GO:0003676">
    <property type="term" value="F:nucleic acid binding"/>
    <property type="evidence" value="ECO:0007669"/>
    <property type="project" value="InterPro"/>
</dbReference>
<evidence type="ECO:0000256" key="8">
    <source>
        <dbReference type="ARBA" id="ARBA00022723"/>
    </source>
</evidence>
<dbReference type="Pfam" id="PF01485">
    <property type="entry name" value="IBR"/>
    <property type="match status" value="1"/>
</dbReference>